<dbReference type="GO" id="GO:0003939">
    <property type="term" value="F:L-iditol 2-dehydrogenase (NAD+) activity"/>
    <property type="evidence" value="ECO:0007669"/>
    <property type="project" value="TreeGrafter"/>
</dbReference>
<dbReference type="CDD" id="cd05285">
    <property type="entry name" value="sorbitol_DH"/>
    <property type="match status" value="1"/>
</dbReference>
<name>A0AAV9HEU3_9PEZI</name>
<keyword evidence="6" id="KW-0560">Oxidoreductase</keyword>
<evidence type="ECO:0000256" key="4">
    <source>
        <dbReference type="ARBA" id="ARBA00022723"/>
    </source>
</evidence>
<dbReference type="InterPro" id="IPR011032">
    <property type="entry name" value="GroES-like_sf"/>
</dbReference>
<gene>
    <name evidence="11" type="ORF">QBC42DRAFT_9574</name>
</gene>
<reference evidence="11" key="2">
    <citation type="submission" date="2023-06" db="EMBL/GenBank/DDBJ databases">
        <authorList>
            <consortium name="Lawrence Berkeley National Laboratory"/>
            <person name="Mondo S.J."/>
            <person name="Hensen N."/>
            <person name="Bonometti L."/>
            <person name="Westerberg I."/>
            <person name="Brannstrom I.O."/>
            <person name="Guillou S."/>
            <person name="Cros-Aarteil S."/>
            <person name="Calhoun S."/>
            <person name="Haridas S."/>
            <person name="Kuo A."/>
            <person name="Pangilinan J."/>
            <person name="Riley R."/>
            <person name="Labutti K."/>
            <person name="Andreopoulos B."/>
            <person name="Lipzen A."/>
            <person name="Chen C."/>
            <person name="Yanf M."/>
            <person name="Daum C."/>
            <person name="Ng V."/>
            <person name="Clum A."/>
            <person name="Steindorff A."/>
            <person name="Ohm R."/>
            <person name="Martin F."/>
            <person name="Silar P."/>
            <person name="Natvig D."/>
            <person name="Lalanne C."/>
            <person name="Gautier V."/>
            <person name="Ament-Velasquez S.L."/>
            <person name="Kruys A."/>
            <person name="Hutchinson M.I."/>
            <person name="Powell A.J."/>
            <person name="Barry K."/>
            <person name="Miller A.N."/>
            <person name="Grigoriev I.V."/>
            <person name="Debuchy R."/>
            <person name="Gladieux P."/>
            <person name="Thoren M.H."/>
            <person name="Johannesson H."/>
        </authorList>
    </citation>
    <scope>NUCLEOTIDE SEQUENCE</scope>
    <source>
        <strain evidence="11">PSN324</strain>
    </source>
</reference>
<dbReference type="Pfam" id="PF00107">
    <property type="entry name" value="ADH_zinc_N"/>
    <property type="match status" value="1"/>
</dbReference>
<evidence type="ECO:0000256" key="8">
    <source>
        <dbReference type="RuleBase" id="RU361277"/>
    </source>
</evidence>
<evidence type="ECO:0000256" key="7">
    <source>
        <dbReference type="ARBA" id="ARBA00023027"/>
    </source>
</evidence>
<evidence type="ECO:0000259" key="10">
    <source>
        <dbReference type="Pfam" id="PF08240"/>
    </source>
</evidence>
<dbReference type="SUPFAM" id="SSF51735">
    <property type="entry name" value="NAD(P)-binding Rossmann-fold domains"/>
    <property type="match status" value="1"/>
</dbReference>
<dbReference type="Gene3D" id="3.90.180.10">
    <property type="entry name" value="Medium-chain alcohol dehydrogenases, catalytic domain"/>
    <property type="match status" value="1"/>
</dbReference>
<evidence type="ECO:0000256" key="5">
    <source>
        <dbReference type="ARBA" id="ARBA00022833"/>
    </source>
</evidence>
<reference evidence="11" key="1">
    <citation type="journal article" date="2023" name="Mol. Phylogenet. Evol.">
        <title>Genome-scale phylogeny and comparative genomics of the fungal order Sordariales.</title>
        <authorList>
            <person name="Hensen N."/>
            <person name="Bonometti L."/>
            <person name="Westerberg I."/>
            <person name="Brannstrom I.O."/>
            <person name="Guillou S."/>
            <person name="Cros-Aarteil S."/>
            <person name="Calhoun S."/>
            <person name="Haridas S."/>
            <person name="Kuo A."/>
            <person name="Mondo S."/>
            <person name="Pangilinan J."/>
            <person name="Riley R."/>
            <person name="LaButti K."/>
            <person name="Andreopoulos B."/>
            <person name="Lipzen A."/>
            <person name="Chen C."/>
            <person name="Yan M."/>
            <person name="Daum C."/>
            <person name="Ng V."/>
            <person name="Clum A."/>
            <person name="Steindorff A."/>
            <person name="Ohm R.A."/>
            <person name="Martin F."/>
            <person name="Silar P."/>
            <person name="Natvig D.O."/>
            <person name="Lalanne C."/>
            <person name="Gautier V."/>
            <person name="Ament-Velasquez S.L."/>
            <person name="Kruys A."/>
            <person name="Hutchinson M.I."/>
            <person name="Powell A.J."/>
            <person name="Barry K."/>
            <person name="Miller A.N."/>
            <person name="Grigoriev I.V."/>
            <person name="Debuchy R."/>
            <person name="Gladieux P."/>
            <person name="Hiltunen Thoren M."/>
            <person name="Johannesson H."/>
        </authorList>
    </citation>
    <scope>NUCLEOTIDE SEQUENCE</scope>
    <source>
        <strain evidence="11">PSN324</strain>
    </source>
</reference>
<accession>A0AAV9HEU3</accession>
<dbReference type="InterPro" id="IPR036291">
    <property type="entry name" value="NAD(P)-bd_dom_sf"/>
</dbReference>
<comment type="cofactor">
    <cofactor evidence="1 8">
        <name>Zn(2+)</name>
        <dbReference type="ChEBI" id="CHEBI:29105"/>
    </cofactor>
</comment>
<dbReference type="GO" id="GO:0006062">
    <property type="term" value="P:sorbitol catabolic process"/>
    <property type="evidence" value="ECO:0007669"/>
    <property type="project" value="TreeGrafter"/>
</dbReference>
<evidence type="ECO:0000313" key="11">
    <source>
        <dbReference type="EMBL" id="KAK4459386.1"/>
    </source>
</evidence>
<dbReference type="Pfam" id="PF08240">
    <property type="entry name" value="ADH_N"/>
    <property type="match status" value="1"/>
</dbReference>
<dbReference type="GO" id="GO:0008270">
    <property type="term" value="F:zinc ion binding"/>
    <property type="evidence" value="ECO:0007669"/>
    <property type="project" value="InterPro"/>
</dbReference>
<dbReference type="AlphaFoldDB" id="A0AAV9HEU3"/>
<keyword evidence="5 8" id="KW-0862">Zinc</keyword>
<organism evidence="11 12">
    <name type="scientific">Cladorrhinum samala</name>
    <dbReference type="NCBI Taxonomy" id="585594"/>
    <lineage>
        <taxon>Eukaryota</taxon>
        <taxon>Fungi</taxon>
        <taxon>Dikarya</taxon>
        <taxon>Ascomycota</taxon>
        <taxon>Pezizomycotina</taxon>
        <taxon>Sordariomycetes</taxon>
        <taxon>Sordariomycetidae</taxon>
        <taxon>Sordariales</taxon>
        <taxon>Podosporaceae</taxon>
        <taxon>Cladorrhinum</taxon>
    </lineage>
</organism>
<dbReference type="SUPFAM" id="SSF50129">
    <property type="entry name" value="GroES-like"/>
    <property type="match status" value="1"/>
</dbReference>
<protein>
    <submittedName>
        <fullName evidence="11">Sorbitol dehydrogenase</fullName>
    </submittedName>
</protein>
<feature type="domain" description="Alcohol dehydrogenase-like C-terminal" evidence="9">
    <location>
        <begin position="205"/>
        <end position="359"/>
    </location>
</feature>
<keyword evidence="7" id="KW-0520">NAD</keyword>
<dbReference type="Proteomes" id="UP001321749">
    <property type="component" value="Unassembled WGS sequence"/>
</dbReference>
<evidence type="ECO:0000256" key="6">
    <source>
        <dbReference type="ARBA" id="ARBA00023002"/>
    </source>
</evidence>
<evidence type="ECO:0000256" key="1">
    <source>
        <dbReference type="ARBA" id="ARBA00001947"/>
    </source>
</evidence>
<dbReference type="PROSITE" id="PS00059">
    <property type="entry name" value="ADH_ZINC"/>
    <property type="match status" value="1"/>
</dbReference>
<dbReference type="InterPro" id="IPR002328">
    <property type="entry name" value="ADH_Zn_CS"/>
</dbReference>
<sequence>MATEKVPGKAPGSTESVTVRASVLTGPGELEVQERQLPPLGPHDVRIAVKSTGICGSDLHYYNHYRNGDILVREPLTLGHESVGVVTALGPQVDRERPDLKLGDVVVMEVGEPCGQCDLCSEGRYNICREMKFRSSAKAFPHAQGTLQEEIVIHQKYCEKVKPELADAAALSEPLAVALHAADRVGLPTDSKKRLTILVLGSGVVGLMCAAKCRDLYDALVIIADINEDRARWAVDHGFADHHVAVPMRGREVETVEAKLNFAKDVAEAIKGTRWPAGVRTPAAWQGTRPEAVGEVDATFECTGAESCVQSAIYATKPGGKVVLIGMGTPIQTLPISAAALREVDLVGSFRYANNYKNAAVEVGGLSSRPGVSIDFRPLITHRFKGIESITDAFAMAARVKDDDGKMVLKVVIDF</sequence>
<keyword evidence="12" id="KW-1185">Reference proteome</keyword>
<proteinExistence type="inferred from homology"/>
<dbReference type="PANTHER" id="PTHR43161">
    <property type="entry name" value="SORBITOL DEHYDROGENASE"/>
    <property type="match status" value="1"/>
</dbReference>
<evidence type="ECO:0000313" key="12">
    <source>
        <dbReference type="Proteomes" id="UP001321749"/>
    </source>
</evidence>
<dbReference type="InterPro" id="IPR013154">
    <property type="entry name" value="ADH-like_N"/>
</dbReference>
<dbReference type="EMBL" id="MU865038">
    <property type="protein sequence ID" value="KAK4459386.1"/>
    <property type="molecule type" value="Genomic_DNA"/>
</dbReference>
<comment type="caution">
    <text evidence="11">The sequence shown here is derived from an EMBL/GenBank/DDBJ whole genome shotgun (WGS) entry which is preliminary data.</text>
</comment>
<evidence type="ECO:0000256" key="2">
    <source>
        <dbReference type="ARBA" id="ARBA00004921"/>
    </source>
</evidence>
<dbReference type="InterPro" id="IPR045306">
    <property type="entry name" value="SDH-like"/>
</dbReference>
<evidence type="ECO:0000259" key="9">
    <source>
        <dbReference type="Pfam" id="PF00107"/>
    </source>
</evidence>
<dbReference type="InterPro" id="IPR013149">
    <property type="entry name" value="ADH-like_C"/>
</dbReference>
<feature type="domain" description="Alcohol dehydrogenase-like N-terminal" evidence="10">
    <location>
        <begin position="41"/>
        <end position="161"/>
    </location>
</feature>
<comment type="pathway">
    <text evidence="2">Carbohydrate degradation.</text>
</comment>
<dbReference type="PANTHER" id="PTHR43161:SF25">
    <property type="entry name" value="ALCOHOL DEHYDROGENASE, PUTATIVE (AFU_ORTHOLOGUE AFUA_1G14390)-RELATED"/>
    <property type="match status" value="1"/>
</dbReference>
<comment type="similarity">
    <text evidence="3 8">Belongs to the zinc-containing alcohol dehydrogenase family.</text>
</comment>
<keyword evidence="4 8" id="KW-0479">Metal-binding</keyword>
<dbReference type="Gene3D" id="3.40.50.720">
    <property type="entry name" value="NAD(P)-binding Rossmann-like Domain"/>
    <property type="match status" value="1"/>
</dbReference>
<evidence type="ECO:0000256" key="3">
    <source>
        <dbReference type="ARBA" id="ARBA00008072"/>
    </source>
</evidence>